<keyword evidence="3" id="KW-0732">Signal</keyword>
<feature type="domain" description="SusD-like N-terminal" evidence="7">
    <location>
        <begin position="62"/>
        <end position="235"/>
    </location>
</feature>
<comment type="caution">
    <text evidence="8">The sequence shown here is derived from an EMBL/GenBank/DDBJ whole genome shotgun (WGS) entry which is preliminary data.</text>
</comment>
<evidence type="ECO:0000256" key="3">
    <source>
        <dbReference type="ARBA" id="ARBA00022729"/>
    </source>
</evidence>
<evidence type="ECO:0000256" key="1">
    <source>
        <dbReference type="ARBA" id="ARBA00004442"/>
    </source>
</evidence>
<evidence type="ECO:0000313" key="8">
    <source>
        <dbReference type="EMBL" id="MBD1386810.1"/>
    </source>
</evidence>
<dbReference type="InterPro" id="IPR012944">
    <property type="entry name" value="SusD_RagB_dom"/>
</dbReference>
<keyword evidence="4" id="KW-0472">Membrane</keyword>
<evidence type="ECO:0000256" key="2">
    <source>
        <dbReference type="ARBA" id="ARBA00006275"/>
    </source>
</evidence>
<organism evidence="8 9">
    <name type="scientific">Mucilaginibacter rigui</name>
    <dbReference type="NCBI Taxonomy" id="534635"/>
    <lineage>
        <taxon>Bacteria</taxon>
        <taxon>Pseudomonadati</taxon>
        <taxon>Bacteroidota</taxon>
        <taxon>Sphingobacteriia</taxon>
        <taxon>Sphingobacteriales</taxon>
        <taxon>Sphingobacteriaceae</taxon>
        <taxon>Mucilaginibacter</taxon>
    </lineage>
</organism>
<evidence type="ECO:0000313" key="9">
    <source>
        <dbReference type="Proteomes" id="UP000618754"/>
    </source>
</evidence>
<sequence>MKTFKYKILLITAVTAVVAGCKKYEQYPAEQRTIDYVFDKNDSLGTNAYSFLNSTYALLKSGHNRVNGEYLDAASDDAVSASNNTTSVPYILSTGSYNSTNLPADENVWQNAYVAIRKANVFISNIGVVPVKDELRPGVSMKFAWKSEARFIRAMFYFDLLKRYGGVPIVGDKVFTLDDDLNMPRNSFAECVDYIVSECDAIKGSLLTVPLASPTANSQRVTNAAALTLKAKVLLYAASPLFNGGNIDGANPLTGYTSFDANRWVLAAQAAKDVMDLNAFTLVPDFRNAFITQVPANTEVIFQRPNGLTNTVESNNGPIGFTTNPIGQGKTSPTQDLVNAFPMKNGLPIDAPGSTYDPNDPYANRDPRLGYTIFYNGSPWLNSLVLTYEGGRSKPNIGNQQTVTGYYMRKFMGLYESQSNYGTASEDWMFFRYADVLLAYAEAQNEALATPDNSVYTAVEKIRQRAGLSPYQLAPGLSQDAMRTIIRNERRIEMAFEEDRYWDIRRWKIAEDVMNKPRVGVTIANAIAGYTYTYAPVLATKFKAPAMYLYPIPYNETVKNTKLKQNPGW</sequence>
<evidence type="ECO:0000259" key="6">
    <source>
        <dbReference type="Pfam" id="PF07980"/>
    </source>
</evidence>
<name>A0ABR7X9K3_9SPHI</name>
<comment type="similarity">
    <text evidence="2">Belongs to the SusD family.</text>
</comment>
<evidence type="ECO:0000259" key="7">
    <source>
        <dbReference type="Pfam" id="PF14322"/>
    </source>
</evidence>
<dbReference type="CDD" id="cd08977">
    <property type="entry name" value="SusD"/>
    <property type="match status" value="1"/>
</dbReference>
<comment type="subcellular location">
    <subcellularLocation>
        <location evidence="1">Cell outer membrane</location>
    </subcellularLocation>
</comment>
<dbReference type="Pfam" id="PF14322">
    <property type="entry name" value="SusD-like_3"/>
    <property type="match status" value="1"/>
</dbReference>
<evidence type="ECO:0000256" key="5">
    <source>
        <dbReference type="ARBA" id="ARBA00023237"/>
    </source>
</evidence>
<accession>A0ABR7X9K3</accession>
<keyword evidence="5" id="KW-0998">Cell outer membrane</keyword>
<keyword evidence="9" id="KW-1185">Reference proteome</keyword>
<dbReference type="InterPro" id="IPR033985">
    <property type="entry name" value="SusD-like_N"/>
</dbReference>
<dbReference type="RefSeq" id="WP_191176634.1">
    <property type="nucleotide sequence ID" value="NZ_JACWMW010000003.1"/>
</dbReference>
<feature type="domain" description="RagB/SusD" evidence="6">
    <location>
        <begin position="298"/>
        <end position="569"/>
    </location>
</feature>
<protein>
    <submittedName>
        <fullName evidence="8">RagB/SusD family nutrient uptake outer membrane protein</fullName>
    </submittedName>
</protein>
<dbReference type="InterPro" id="IPR011990">
    <property type="entry name" value="TPR-like_helical_dom_sf"/>
</dbReference>
<dbReference type="Gene3D" id="1.25.40.390">
    <property type="match status" value="1"/>
</dbReference>
<gene>
    <name evidence="8" type="ORF">IDJ75_16115</name>
</gene>
<reference evidence="8 9" key="1">
    <citation type="submission" date="2020-09" db="EMBL/GenBank/DDBJ databases">
        <title>Novel species of Mucilaginibacter isolated from a glacier on the Tibetan Plateau.</title>
        <authorList>
            <person name="Liu Q."/>
            <person name="Xin Y.-H."/>
        </authorList>
    </citation>
    <scope>NUCLEOTIDE SEQUENCE [LARGE SCALE GENOMIC DNA]</scope>
    <source>
        <strain evidence="8 9">CGMCC 1.13878</strain>
    </source>
</reference>
<proteinExistence type="inferred from homology"/>
<dbReference type="Proteomes" id="UP000618754">
    <property type="component" value="Unassembled WGS sequence"/>
</dbReference>
<dbReference type="Pfam" id="PF07980">
    <property type="entry name" value="SusD_RagB"/>
    <property type="match status" value="1"/>
</dbReference>
<evidence type="ECO:0000256" key="4">
    <source>
        <dbReference type="ARBA" id="ARBA00023136"/>
    </source>
</evidence>
<dbReference type="PROSITE" id="PS51257">
    <property type="entry name" value="PROKAR_LIPOPROTEIN"/>
    <property type="match status" value="1"/>
</dbReference>
<dbReference type="EMBL" id="JACWMW010000003">
    <property type="protein sequence ID" value="MBD1386810.1"/>
    <property type="molecule type" value="Genomic_DNA"/>
</dbReference>
<dbReference type="SUPFAM" id="SSF48452">
    <property type="entry name" value="TPR-like"/>
    <property type="match status" value="1"/>
</dbReference>